<evidence type="ECO:0000313" key="2">
    <source>
        <dbReference type="Proteomes" id="UP000076722"/>
    </source>
</evidence>
<dbReference type="EMBL" id="KV419426">
    <property type="protein sequence ID" value="KZS89701.1"/>
    <property type="molecule type" value="Genomic_DNA"/>
</dbReference>
<proteinExistence type="predicted"/>
<accession>A0A164QIY3</accession>
<dbReference type="AlphaFoldDB" id="A0A164QIY3"/>
<keyword evidence="2" id="KW-1185">Reference proteome</keyword>
<evidence type="ECO:0000313" key="1">
    <source>
        <dbReference type="EMBL" id="KZS89701.1"/>
    </source>
</evidence>
<gene>
    <name evidence="1" type="ORF">SISNIDRAFT_489113</name>
</gene>
<protein>
    <submittedName>
        <fullName evidence="1">Uncharacterized protein</fullName>
    </submittedName>
</protein>
<reference evidence="1 2" key="1">
    <citation type="journal article" date="2016" name="Mol. Biol. Evol.">
        <title>Comparative Genomics of Early-Diverging Mushroom-Forming Fungi Provides Insights into the Origins of Lignocellulose Decay Capabilities.</title>
        <authorList>
            <person name="Nagy L.G."/>
            <person name="Riley R."/>
            <person name="Tritt A."/>
            <person name="Adam C."/>
            <person name="Daum C."/>
            <person name="Floudas D."/>
            <person name="Sun H."/>
            <person name="Yadav J.S."/>
            <person name="Pangilinan J."/>
            <person name="Larsson K.H."/>
            <person name="Matsuura K."/>
            <person name="Barry K."/>
            <person name="Labutti K."/>
            <person name="Kuo R."/>
            <person name="Ohm R.A."/>
            <person name="Bhattacharya S.S."/>
            <person name="Shirouzu T."/>
            <person name="Yoshinaga Y."/>
            <person name="Martin F.M."/>
            <person name="Grigoriev I.V."/>
            <person name="Hibbett D.S."/>
        </authorList>
    </citation>
    <scope>NUCLEOTIDE SEQUENCE [LARGE SCALE GENOMIC DNA]</scope>
    <source>
        <strain evidence="1 2">HHB9708</strain>
    </source>
</reference>
<organism evidence="1 2">
    <name type="scientific">Sistotremastrum niveocremeum HHB9708</name>
    <dbReference type="NCBI Taxonomy" id="1314777"/>
    <lineage>
        <taxon>Eukaryota</taxon>
        <taxon>Fungi</taxon>
        <taxon>Dikarya</taxon>
        <taxon>Basidiomycota</taxon>
        <taxon>Agaricomycotina</taxon>
        <taxon>Agaricomycetes</taxon>
        <taxon>Sistotremastrales</taxon>
        <taxon>Sistotremastraceae</taxon>
        <taxon>Sertulicium</taxon>
        <taxon>Sertulicium niveocremeum</taxon>
    </lineage>
</organism>
<name>A0A164QIY3_9AGAM</name>
<sequence>MSNTPFSNSMKIACPKPVRAMDPVMLQRLIDGHFTPFPYPVPFTPYPPSHLADQQHQPPNITPSTHIGDASATVTFVFEAGSYVGETAGQRGANKEVEGPQQFKWVGGPGMVIGYRFDVLFAHGDFHCSCSSFRHSESSQKKILEVDVSIRSVRKARFYAKSISLDNFVCV</sequence>
<dbReference type="Proteomes" id="UP000076722">
    <property type="component" value="Unassembled WGS sequence"/>
</dbReference>